<dbReference type="PANTHER" id="PTHR11579">
    <property type="entry name" value="PROTEIN-L-ISOASPARTATE O-METHYLTRANSFERASE"/>
    <property type="match status" value="1"/>
</dbReference>
<proteinExistence type="inferred from homology"/>
<dbReference type="HAMAP" id="MF_00090">
    <property type="entry name" value="PIMT"/>
    <property type="match status" value="1"/>
</dbReference>
<protein>
    <recommendedName>
        <fullName evidence="7">Protein-L-isoaspartate O-methyltransferase</fullName>
        <ecNumber evidence="7">2.1.1.77</ecNumber>
    </recommendedName>
    <alternativeName>
        <fullName evidence="7">L-isoaspartyl protein carboxyl methyltransferase</fullName>
    </alternativeName>
    <alternativeName>
        <fullName evidence="7">Protein L-isoaspartyl methyltransferase</fullName>
    </alternativeName>
    <alternativeName>
        <fullName evidence="7">Protein-beta-aspartate methyltransferase</fullName>
        <shortName evidence="7">PIMT</shortName>
    </alternativeName>
</protein>
<dbReference type="GO" id="GO:0005737">
    <property type="term" value="C:cytoplasm"/>
    <property type="evidence" value="ECO:0007669"/>
    <property type="project" value="UniProtKB-SubCell"/>
</dbReference>
<dbReference type="PANTHER" id="PTHR11579:SF0">
    <property type="entry name" value="PROTEIN-L-ISOASPARTATE(D-ASPARTATE) O-METHYLTRANSFERASE"/>
    <property type="match status" value="1"/>
</dbReference>
<keyword evidence="4 7" id="KW-0489">Methyltransferase</keyword>
<evidence type="ECO:0000256" key="2">
    <source>
        <dbReference type="ARBA" id="ARBA00005369"/>
    </source>
</evidence>
<dbReference type="InterPro" id="IPR029063">
    <property type="entry name" value="SAM-dependent_MTases_sf"/>
</dbReference>
<dbReference type="InterPro" id="IPR000682">
    <property type="entry name" value="PCMT"/>
</dbReference>
<dbReference type="FunFam" id="3.40.50.150:FF:000010">
    <property type="entry name" value="Protein-L-isoaspartate O-methyltransferase"/>
    <property type="match status" value="1"/>
</dbReference>
<sequence>MNRRRSDLAVARRRMVEEQLRARGIHDPHVLRIMEALPRHLFVDDTLAARAYSDHALPIGEEQTISQPYMVALMTQALDLTGEEKVLEIGTGSGYQTAVLAELAGRVFTVERIPSVAERAKERLDTMGYSNIVFRCADGSLGWKEMAPYDRILITAGAPRVPAFLEEQLKVNGIGVAPVGESESQSLVKVIRASEGTIERVLCSCTFVPLIGREGWSPGEVG</sequence>
<reference evidence="8 9" key="1">
    <citation type="journal article" date="2019" name="Nat. Microbiol.">
        <title>Mediterranean grassland soil C-N compound turnover is dependent on rainfall and depth, and is mediated by genomically divergent microorganisms.</title>
        <authorList>
            <person name="Diamond S."/>
            <person name="Andeer P.F."/>
            <person name="Li Z."/>
            <person name="Crits-Christoph A."/>
            <person name="Burstein D."/>
            <person name="Anantharaman K."/>
            <person name="Lane K.R."/>
            <person name="Thomas B.C."/>
            <person name="Pan C."/>
            <person name="Northen T.R."/>
            <person name="Banfield J.F."/>
        </authorList>
    </citation>
    <scope>NUCLEOTIDE SEQUENCE [LARGE SCALE GENOMIC DNA]</scope>
    <source>
        <strain evidence="8">WS_9</strain>
    </source>
</reference>
<dbReference type="Pfam" id="PF01135">
    <property type="entry name" value="PCMT"/>
    <property type="match status" value="1"/>
</dbReference>
<keyword evidence="3 7" id="KW-0963">Cytoplasm</keyword>
<name>A0A538TN01_UNCEI</name>
<comment type="catalytic activity">
    <reaction evidence="7">
        <text>[protein]-L-isoaspartate + S-adenosyl-L-methionine = [protein]-L-isoaspartate alpha-methyl ester + S-adenosyl-L-homocysteine</text>
        <dbReference type="Rhea" id="RHEA:12705"/>
        <dbReference type="Rhea" id="RHEA-COMP:12143"/>
        <dbReference type="Rhea" id="RHEA-COMP:12144"/>
        <dbReference type="ChEBI" id="CHEBI:57856"/>
        <dbReference type="ChEBI" id="CHEBI:59789"/>
        <dbReference type="ChEBI" id="CHEBI:90596"/>
        <dbReference type="ChEBI" id="CHEBI:90598"/>
        <dbReference type="EC" id="2.1.1.77"/>
    </reaction>
</comment>
<evidence type="ECO:0000256" key="5">
    <source>
        <dbReference type="ARBA" id="ARBA00022679"/>
    </source>
</evidence>
<keyword evidence="5 7" id="KW-0808">Transferase</keyword>
<dbReference type="NCBIfam" id="TIGR00080">
    <property type="entry name" value="pimt"/>
    <property type="match status" value="1"/>
</dbReference>
<dbReference type="SUPFAM" id="SSF53335">
    <property type="entry name" value="S-adenosyl-L-methionine-dependent methyltransferases"/>
    <property type="match status" value="1"/>
</dbReference>
<evidence type="ECO:0000256" key="6">
    <source>
        <dbReference type="ARBA" id="ARBA00022691"/>
    </source>
</evidence>
<dbReference type="Gene3D" id="3.40.50.150">
    <property type="entry name" value="Vaccinia Virus protein VP39"/>
    <property type="match status" value="1"/>
</dbReference>
<dbReference type="PROSITE" id="PS01279">
    <property type="entry name" value="PCMT"/>
    <property type="match status" value="1"/>
</dbReference>
<evidence type="ECO:0000313" key="8">
    <source>
        <dbReference type="EMBL" id="TMQ65002.1"/>
    </source>
</evidence>
<feature type="active site" evidence="7">
    <location>
        <position position="66"/>
    </location>
</feature>
<comment type="similarity">
    <text evidence="2 7">Belongs to the methyltransferase superfamily. L-isoaspartyl/D-aspartyl protein methyltransferase family.</text>
</comment>
<keyword evidence="6 7" id="KW-0949">S-adenosyl-L-methionine</keyword>
<evidence type="ECO:0000256" key="4">
    <source>
        <dbReference type="ARBA" id="ARBA00022603"/>
    </source>
</evidence>
<dbReference type="GO" id="GO:0030091">
    <property type="term" value="P:protein repair"/>
    <property type="evidence" value="ECO:0007669"/>
    <property type="project" value="UniProtKB-UniRule"/>
</dbReference>
<evidence type="ECO:0000313" key="9">
    <source>
        <dbReference type="Proteomes" id="UP000317691"/>
    </source>
</evidence>
<comment type="caution">
    <text evidence="8">The sequence shown here is derived from an EMBL/GenBank/DDBJ whole genome shotgun (WGS) entry which is preliminary data.</text>
</comment>
<comment type="subcellular location">
    <subcellularLocation>
        <location evidence="1 7">Cytoplasm</location>
    </subcellularLocation>
</comment>
<accession>A0A538TN01</accession>
<dbReference type="CDD" id="cd02440">
    <property type="entry name" value="AdoMet_MTases"/>
    <property type="match status" value="1"/>
</dbReference>
<dbReference type="EC" id="2.1.1.77" evidence="7"/>
<dbReference type="GO" id="GO:0032259">
    <property type="term" value="P:methylation"/>
    <property type="evidence" value="ECO:0007669"/>
    <property type="project" value="UniProtKB-KW"/>
</dbReference>
<dbReference type="GO" id="GO:0004719">
    <property type="term" value="F:protein-L-isoaspartate (D-aspartate) O-methyltransferase activity"/>
    <property type="evidence" value="ECO:0007669"/>
    <property type="project" value="UniProtKB-UniRule"/>
</dbReference>
<evidence type="ECO:0000256" key="7">
    <source>
        <dbReference type="HAMAP-Rule" id="MF_00090"/>
    </source>
</evidence>
<dbReference type="EMBL" id="VBOZ01000015">
    <property type="protein sequence ID" value="TMQ65002.1"/>
    <property type="molecule type" value="Genomic_DNA"/>
</dbReference>
<comment type="function">
    <text evidence="7">Catalyzes the methyl esterification of L-isoaspartyl residues in peptides and proteins that result from spontaneous decomposition of normal L-aspartyl and L-asparaginyl residues. It plays a role in the repair and/or degradation of damaged proteins.</text>
</comment>
<dbReference type="NCBIfam" id="NF001453">
    <property type="entry name" value="PRK00312.1"/>
    <property type="match status" value="1"/>
</dbReference>
<evidence type="ECO:0000256" key="1">
    <source>
        <dbReference type="ARBA" id="ARBA00004496"/>
    </source>
</evidence>
<organism evidence="8 9">
    <name type="scientific">Eiseniibacteriota bacterium</name>
    <dbReference type="NCBI Taxonomy" id="2212470"/>
    <lineage>
        <taxon>Bacteria</taxon>
        <taxon>Candidatus Eiseniibacteriota</taxon>
    </lineage>
</organism>
<gene>
    <name evidence="7" type="primary">pcm</name>
    <name evidence="8" type="ORF">E6K79_05750</name>
</gene>
<evidence type="ECO:0000256" key="3">
    <source>
        <dbReference type="ARBA" id="ARBA00022490"/>
    </source>
</evidence>
<dbReference type="AlphaFoldDB" id="A0A538TN01"/>
<dbReference type="Proteomes" id="UP000317691">
    <property type="component" value="Unassembled WGS sequence"/>
</dbReference>